<gene>
    <name evidence="1" type="ORF">Q609_ECAC01332G0004</name>
</gene>
<evidence type="ECO:0000313" key="2">
    <source>
        <dbReference type="Proteomes" id="UP000018853"/>
    </source>
</evidence>
<accession>W1X698</accession>
<dbReference type="PATRIC" id="fig|1403943.3.peg.1482"/>
<dbReference type="AntiFam" id="ANF00141">
    <property type="entry name" value="Shadow ORF (opposite guaB)"/>
</dbReference>
<comment type="caution">
    <text evidence="1">The sequence shown here is derived from an EMBL/GenBank/DDBJ whole genome shotgun (WGS) entry which is preliminary data.</text>
</comment>
<dbReference type="EMBL" id="AZLZ01001332">
    <property type="protein sequence ID" value="ETJ24960.1"/>
    <property type="molecule type" value="Genomic_DNA"/>
</dbReference>
<dbReference type="Proteomes" id="UP000018853">
    <property type="component" value="Unassembled WGS sequence"/>
</dbReference>
<organism evidence="1 2">
    <name type="scientific">Escherichia coli DORA_A_5_14_21</name>
    <dbReference type="NCBI Taxonomy" id="1403943"/>
    <lineage>
        <taxon>Bacteria</taxon>
        <taxon>Pseudomonadati</taxon>
        <taxon>Pseudomonadota</taxon>
        <taxon>Gammaproteobacteria</taxon>
        <taxon>Enterobacterales</taxon>
        <taxon>Enterobacteriaceae</taxon>
        <taxon>Escherichia</taxon>
    </lineage>
</organism>
<reference evidence="1 2" key="1">
    <citation type="submission" date="2013-12" db="EMBL/GenBank/DDBJ databases">
        <title>A Varibaculum cambriense genome reconstructed from a premature infant gut community with otherwise low bacterial novelty that shifts toward anaerobic metabolism during the third week of life.</title>
        <authorList>
            <person name="Brown C.T."/>
            <person name="Sharon I."/>
            <person name="Thomas B.C."/>
            <person name="Castelle C.J."/>
            <person name="Morowitz M.J."/>
            <person name="Banfield J.F."/>
        </authorList>
    </citation>
    <scope>NUCLEOTIDE SEQUENCE [LARGE SCALE GENOMIC DNA]</scope>
    <source>
        <strain evidence="2">DORA_A_5_14_21</strain>
    </source>
</reference>
<dbReference type="AntiFam" id="ANF00223">
    <property type="entry name" value="Shadow ORF (opposite guaB)"/>
</dbReference>
<proteinExistence type="predicted"/>
<sequence>MRGVDQQNVNACGNQRVDTLFVTSASANRCTNTQTALLVFTGVRFTFRFLEVFHSDHADQVEFVINHQRLFNAFFVHFCQHHFTGFAFTHSYQTLFRRHVNANRLIQIGHKTHVTTGDDADQFVFFGNDRVTRKAVTFSQFFHFAQRRGWQNSLRVSYHPRFVFFHTANFFCLAFNGHVFVDKADTAFLSQSNSQARFRYGIHCCGKHRDIQTNSFRQLGAEVSSIRQNGRMSRNEENVVKRQSFFSDT</sequence>
<protein>
    <submittedName>
        <fullName evidence="1">Uncharacterized protein</fullName>
    </submittedName>
</protein>
<name>W1X698_ECOLX</name>
<dbReference type="AlphaFoldDB" id="W1X698"/>
<evidence type="ECO:0000313" key="1">
    <source>
        <dbReference type="EMBL" id="ETJ24960.1"/>
    </source>
</evidence>